<reference evidence="1 2" key="1">
    <citation type="submission" date="2018-03" db="EMBL/GenBank/DDBJ databases">
        <title>Draft genome of Nitrosomonas supralitoralis APG5.</title>
        <authorList>
            <person name="Urakawa H."/>
            <person name="Lopez J.V."/>
        </authorList>
    </citation>
    <scope>NUCLEOTIDE SEQUENCE [LARGE SCALE GENOMIC DNA]</scope>
    <source>
        <strain evidence="1 2">APG5</strain>
    </source>
</reference>
<keyword evidence="2" id="KW-1185">Reference proteome</keyword>
<organism evidence="1 2">
    <name type="scientific">Nitrosomonas supralitoralis</name>
    <dbReference type="NCBI Taxonomy" id="2116706"/>
    <lineage>
        <taxon>Bacteria</taxon>
        <taxon>Pseudomonadati</taxon>
        <taxon>Pseudomonadota</taxon>
        <taxon>Betaproteobacteria</taxon>
        <taxon>Nitrosomonadales</taxon>
        <taxon>Nitrosomonadaceae</taxon>
        <taxon>Nitrosomonas</taxon>
    </lineage>
</organism>
<dbReference type="EMBL" id="PXXU01000057">
    <property type="protein sequence ID" value="PSJ16294.1"/>
    <property type="molecule type" value="Genomic_DNA"/>
</dbReference>
<accession>A0A2P7NS46</accession>
<evidence type="ECO:0000313" key="1">
    <source>
        <dbReference type="EMBL" id="PSJ16294.1"/>
    </source>
</evidence>
<name>A0A2P7NS46_9PROT</name>
<proteinExistence type="predicted"/>
<sequence length="83" mass="9680">MIVVKLENILQSILLGIVKSRQIELIPVSGSHFEYRAINESQIYALTIFVRIFLIWQYPASAIKRYPSKSHLFQIIFRTTLTL</sequence>
<protein>
    <submittedName>
        <fullName evidence="1">Uncharacterized protein</fullName>
    </submittedName>
</protein>
<evidence type="ECO:0000313" key="2">
    <source>
        <dbReference type="Proteomes" id="UP000241912"/>
    </source>
</evidence>
<comment type="caution">
    <text evidence="1">The sequence shown here is derived from an EMBL/GenBank/DDBJ whole genome shotgun (WGS) entry which is preliminary data.</text>
</comment>
<dbReference type="Proteomes" id="UP000241912">
    <property type="component" value="Unassembled WGS sequence"/>
</dbReference>
<gene>
    <name evidence="1" type="ORF">C7H79_14150</name>
</gene>
<dbReference type="AlphaFoldDB" id="A0A2P7NS46"/>